<reference evidence="2" key="2">
    <citation type="submission" date="2020-09" db="EMBL/GenBank/DDBJ databases">
        <authorList>
            <person name="Sun Q."/>
            <person name="Zhou Y."/>
        </authorList>
    </citation>
    <scope>NUCLEOTIDE SEQUENCE</scope>
    <source>
        <strain evidence="2">CGMCC 1.15758</strain>
    </source>
</reference>
<dbReference type="RefSeq" id="WP_117003803.1">
    <property type="nucleotide sequence ID" value="NZ_BMJS01000043.1"/>
</dbReference>
<feature type="domain" description="Integrase catalytic" evidence="1">
    <location>
        <begin position="137"/>
        <end position="340"/>
    </location>
</feature>
<dbReference type="PANTHER" id="PTHR35004">
    <property type="entry name" value="TRANSPOSASE RV3428C-RELATED"/>
    <property type="match status" value="1"/>
</dbReference>
<dbReference type="InterPro" id="IPR036397">
    <property type="entry name" value="RNaseH_sf"/>
</dbReference>
<evidence type="ECO:0000313" key="3">
    <source>
        <dbReference type="Proteomes" id="UP000636949"/>
    </source>
</evidence>
<dbReference type="InterPro" id="IPR001584">
    <property type="entry name" value="Integrase_cat-core"/>
</dbReference>
<dbReference type="EMBL" id="BMJS01000043">
    <property type="protein sequence ID" value="GGG06519.1"/>
    <property type="molecule type" value="Genomic_DNA"/>
</dbReference>
<dbReference type="GO" id="GO:0003676">
    <property type="term" value="F:nucleic acid binding"/>
    <property type="evidence" value="ECO:0007669"/>
    <property type="project" value="InterPro"/>
</dbReference>
<dbReference type="Proteomes" id="UP000636949">
    <property type="component" value="Unassembled WGS sequence"/>
</dbReference>
<evidence type="ECO:0000259" key="1">
    <source>
        <dbReference type="PROSITE" id="PS50994"/>
    </source>
</evidence>
<dbReference type="GO" id="GO:0015074">
    <property type="term" value="P:DNA integration"/>
    <property type="evidence" value="ECO:0007669"/>
    <property type="project" value="InterPro"/>
</dbReference>
<proteinExistence type="predicted"/>
<comment type="caution">
    <text evidence="2">The sequence shown here is derived from an EMBL/GenBank/DDBJ whole genome shotgun (WGS) entry which is preliminary data.</text>
</comment>
<dbReference type="SUPFAM" id="SSF53098">
    <property type="entry name" value="Ribonuclease H-like"/>
    <property type="match status" value="1"/>
</dbReference>
<accession>A0A8J2Z6M4</accession>
<dbReference type="AlphaFoldDB" id="A0A8J2Z6M4"/>
<keyword evidence="3" id="KW-1185">Reference proteome</keyword>
<sequence>MKKIPLEVLFKLDQQLMHLPNNGKARRALIADTAAVFNISEDSVYRQLRALNLHQRERKTRSDKGNSRILPEKELHYYCQIIAALKFASTNGNRHMLSTEECIRRLESGEVTVKNKIVTLSHGILKRSTVNNYLEKYYISPDQLAAESTVNHFQACYSNQCWQLDITPSELYRFPDQHPDDPRKVMSYSVVDDLSRVAYSEYRLAEGEDALNVLEFLYKAIAKITSDPSELHGIPDFLYIDNGSFSSSRLFKRVVNLLGMKLLSHLPRGCGGRKTTARAKGKVERQHRTIKSGLEPIYKLHVPQNLDEANQMLAQFIAEQNNKKHPTLMLSKIEVWKQNMPKDYNLSICSYEQYQSLMREPFDRQVKSDATVQINGIHYQLSPQFAGEKVTILLGVNTNEVCVIYKDQEFGPFYPISPPTEFGTYHHHKKSEKEYAADNVINLSKDVGLNIVRPTPSIFSTAQNIKATLIAPQKVYESKLAAKLAISKYLGIALAELTDKQRQVIDNLTDKTLIHQELMDAISHYFQLKLVSNKD</sequence>
<name>A0A8J2Z6M4_9GAMM</name>
<organism evidence="2 3">
    <name type="scientific">Cysteiniphilum litorale</name>
    <dbReference type="NCBI Taxonomy" id="2056700"/>
    <lineage>
        <taxon>Bacteria</taxon>
        <taxon>Pseudomonadati</taxon>
        <taxon>Pseudomonadota</taxon>
        <taxon>Gammaproteobacteria</taxon>
        <taxon>Thiotrichales</taxon>
        <taxon>Fastidiosibacteraceae</taxon>
        <taxon>Cysteiniphilum</taxon>
    </lineage>
</organism>
<dbReference type="PROSITE" id="PS50994">
    <property type="entry name" value="INTEGRASE"/>
    <property type="match status" value="1"/>
</dbReference>
<dbReference type="Gene3D" id="3.30.420.10">
    <property type="entry name" value="Ribonuclease H-like superfamily/Ribonuclease H"/>
    <property type="match status" value="1"/>
</dbReference>
<dbReference type="PANTHER" id="PTHR35004:SF7">
    <property type="entry name" value="INTEGRASE PROTEIN"/>
    <property type="match status" value="1"/>
</dbReference>
<dbReference type="OrthoDB" id="371334at2"/>
<reference evidence="2" key="1">
    <citation type="journal article" date="2014" name="Int. J. Syst. Evol. Microbiol.">
        <title>Complete genome sequence of Corynebacterium casei LMG S-19264T (=DSM 44701T), isolated from a smear-ripened cheese.</title>
        <authorList>
            <consortium name="US DOE Joint Genome Institute (JGI-PGF)"/>
            <person name="Walter F."/>
            <person name="Albersmeier A."/>
            <person name="Kalinowski J."/>
            <person name="Ruckert C."/>
        </authorList>
    </citation>
    <scope>NUCLEOTIDE SEQUENCE</scope>
    <source>
        <strain evidence="2">CGMCC 1.15758</strain>
    </source>
</reference>
<dbReference type="InterPro" id="IPR012337">
    <property type="entry name" value="RNaseH-like_sf"/>
</dbReference>
<protein>
    <recommendedName>
        <fullName evidence="1">Integrase catalytic domain-containing protein</fullName>
    </recommendedName>
</protein>
<gene>
    <name evidence="2" type="ORF">GCM10010995_25030</name>
</gene>
<evidence type="ECO:0000313" key="2">
    <source>
        <dbReference type="EMBL" id="GGG06519.1"/>
    </source>
</evidence>